<evidence type="ECO:0000256" key="4">
    <source>
        <dbReference type="SAM" id="SignalP"/>
    </source>
</evidence>
<dbReference type="InterPro" id="IPR036939">
    <property type="entry name" value="Cu2_ascorb_mOase_N_sf"/>
</dbReference>
<feature type="chain" id="PRO_5046059768" description="DOMON domain-containing protein" evidence="4">
    <location>
        <begin position="22"/>
        <end position="605"/>
    </location>
</feature>
<keyword evidence="4" id="KW-0732">Signal</keyword>
<dbReference type="InterPro" id="IPR005018">
    <property type="entry name" value="DOMON_domain"/>
</dbReference>
<feature type="signal peptide" evidence="4">
    <location>
        <begin position="1"/>
        <end position="21"/>
    </location>
</feature>
<comment type="caution">
    <text evidence="6">The sequence shown here is derived from an EMBL/GenBank/DDBJ whole genome shotgun (WGS) entry which is preliminary data.</text>
</comment>
<dbReference type="PANTHER" id="PTHR10157">
    <property type="entry name" value="DOPAMINE BETA HYDROXYLASE RELATED"/>
    <property type="match status" value="1"/>
</dbReference>
<dbReference type="Proteomes" id="UP001642540">
    <property type="component" value="Unassembled WGS sequence"/>
</dbReference>
<dbReference type="InterPro" id="IPR045266">
    <property type="entry name" value="DOH_DOMON"/>
</dbReference>
<dbReference type="SUPFAM" id="SSF49344">
    <property type="entry name" value="CBD9-like"/>
    <property type="match status" value="1"/>
</dbReference>
<dbReference type="Gene3D" id="2.60.40.1210">
    <property type="entry name" value="Cellobiose dehydrogenase, cytochrome domain"/>
    <property type="match status" value="1"/>
</dbReference>
<keyword evidence="2" id="KW-1015">Disulfide bond</keyword>
<dbReference type="PANTHER" id="PTHR10157:SF23">
    <property type="entry name" value="MOXD1 HOMOLOG 1"/>
    <property type="match status" value="1"/>
</dbReference>
<feature type="domain" description="DOMON" evidence="5">
    <location>
        <begin position="45"/>
        <end position="162"/>
    </location>
</feature>
<keyword evidence="7" id="KW-1185">Reference proteome</keyword>
<name>A0ABP1QQ41_9HEXA</name>
<dbReference type="PROSITE" id="PS50836">
    <property type="entry name" value="DOMON"/>
    <property type="match status" value="1"/>
</dbReference>
<dbReference type="Gene3D" id="2.60.120.310">
    <property type="entry name" value="Copper type II, ascorbate-dependent monooxygenase, N-terminal domain"/>
    <property type="match status" value="1"/>
</dbReference>
<dbReference type="SUPFAM" id="SSF49742">
    <property type="entry name" value="PHM/PNGase F"/>
    <property type="match status" value="2"/>
</dbReference>
<accession>A0ABP1QQ41</accession>
<reference evidence="6 7" key="1">
    <citation type="submission" date="2024-08" db="EMBL/GenBank/DDBJ databases">
        <authorList>
            <person name="Cucini C."/>
            <person name="Frati F."/>
        </authorList>
    </citation>
    <scope>NUCLEOTIDE SEQUENCE [LARGE SCALE GENOMIC DNA]</scope>
</reference>
<keyword evidence="3" id="KW-0325">Glycoprotein</keyword>
<organism evidence="6 7">
    <name type="scientific">Orchesella dallaii</name>
    <dbReference type="NCBI Taxonomy" id="48710"/>
    <lineage>
        <taxon>Eukaryota</taxon>
        <taxon>Metazoa</taxon>
        <taxon>Ecdysozoa</taxon>
        <taxon>Arthropoda</taxon>
        <taxon>Hexapoda</taxon>
        <taxon>Collembola</taxon>
        <taxon>Entomobryomorpha</taxon>
        <taxon>Entomobryoidea</taxon>
        <taxon>Orchesellidae</taxon>
        <taxon>Orchesellinae</taxon>
        <taxon>Orchesella</taxon>
    </lineage>
</organism>
<dbReference type="InterPro" id="IPR014784">
    <property type="entry name" value="Cu2_ascorb_mOase-like_C"/>
</dbReference>
<evidence type="ECO:0000256" key="2">
    <source>
        <dbReference type="ARBA" id="ARBA00023157"/>
    </source>
</evidence>
<dbReference type="InterPro" id="IPR008977">
    <property type="entry name" value="PHM/PNGase_F_dom_sf"/>
</dbReference>
<dbReference type="Pfam" id="PF03351">
    <property type="entry name" value="DOMON"/>
    <property type="match status" value="1"/>
</dbReference>
<evidence type="ECO:0000313" key="6">
    <source>
        <dbReference type="EMBL" id="CAL8109979.1"/>
    </source>
</evidence>
<protein>
    <recommendedName>
        <fullName evidence="5">DOMON domain-containing protein</fullName>
    </recommendedName>
</protein>
<dbReference type="Pfam" id="PF01082">
    <property type="entry name" value="Cu2_monooxygen"/>
    <property type="match status" value="1"/>
</dbReference>
<dbReference type="CDD" id="cd09631">
    <property type="entry name" value="DOMON_DOH"/>
    <property type="match status" value="1"/>
</dbReference>
<proteinExistence type="inferred from homology"/>
<dbReference type="Pfam" id="PF03712">
    <property type="entry name" value="Cu2_monoox_C"/>
    <property type="match status" value="1"/>
</dbReference>
<dbReference type="EMBL" id="CAXLJM020000043">
    <property type="protein sequence ID" value="CAL8109979.1"/>
    <property type="molecule type" value="Genomic_DNA"/>
</dbReference>
<evidence type="ECO:0000259" key="5">
    <source>
        <dbReference type="PROSITE" id="PS50836"/>
    </source>
</evidence>
<dbReference type="InterPro" id="IPR000323">
    <property type="entry name" value="Cu2_ascorb_mOase_N"/>
</dbReference>
<sequence>MIYKVLLTLLVITLTHTNCQARNTKGSQIQQDSIRSGEEYLDLEQNYLLKWNVSLTEKRIYFEVTARTTGYIGFGISPNGGMAGADIFIAGAYQNGSQYSSDRHAEGEFTPTIDSKSDWVLTSASETAPHTTIRFNRLLNTCDDEEDFPITDATVRVIFAMGESDTLEYHGANKGTKSINFFLEDDDSLDPEKGDSFEIIATSVMPAQDTTYWCTFHKVSAFSEKKHVIAFEPVLDGELSLAHTHHFTLFKCVAPENVDPDVLFGPFVEHAGRHCYDPPANEEEFPSGYCTRHSMYVWSKGGKRTVFPSNVGLPVPDKLNENEYYYMEMHFDNPQNLSDKVIVSGVRAYYTNELREHDAGLLIVNHDISPSLTVPAESENFIISGHCSTTCTEKEIPEGGITLFNNLFHSHLAGRKMKLRHFRGNTELPWVDVDNQYDFDYQQSKPLSTYVKVEKGDQLTVECTYDTSKNADKKIITGGLSTHEEMCEAILWYYPKREFVYCGSAQDLTSHFETFGITNFTMKDAAYPGGVPAYDIVEPENLAGDYVESISFKFNWTQEFREAYQNEKSAGEQVNLCLGAELIMEGIVKYPENLVEYVPVNECTR</sequence>
<comment type="similarity">
    <text evidence="1">Belongs to the copper type II ascorbate-dependent monooxygenase family.</text>
</comment>
<dbReference type="InterPro" id="IPR024548">
    <property type="entry name" value="Cu2_monoox_C"/>
</dbReference>
<evidence type="ECO:0000313" key="7">
    <source>
        <dbReference type="Proteomes" id="UP001642540"/>
    </source>
</evidence>
<evidence type="ECO:0000256" key="3">
    <source>
        <dbReference type="ARBA" id="ARBA00023180"/>
    </source>
</evidence>
<gene>
    <name evidence="6" type="ORF">ODALV1_LOCUS13867</name>
</gene>
<dbReference type="InterPro" id="IPR000945">
    <property type="entry name" value="DBH-like"/>
</dbReference>
<dbReference type="Gene3D" id="2.60.120.230">
    <property type="match status" value="1"/>
</dbReference>
<evidence type="ECO:0000256" key="1">
    <source>
        <dbReference type="ARBA" id="ARBA00010676"/>
    </source>
</evidence>
<dbReference type="SMART" id="SM00664">
    <property type="entry name" value="DoH"/>
    <property type="match status" value="1"/>
</dbReference>